<evidence type="ECO:0000313" key="3">
    <source>
        <dbReference type="EMBL" id="ACT60732.1"/>
    </source>
</evidence>
<dbReference type="RefSeq" id="WP_015828882.1">
    <property type="nucleotide sequence ID" value="NC_012982.1"/>
</dbReference>
<dbReference type="STRING" id="582402.Hbal_3064"/>
<feature type="transmembrane region" description="Helical" evidence="1">
    <location>
        <begin position="52"/>
        <end position="70"/>
    </location>
</feature>
<keyword evidence="1" id="KW-0812">Transmembrane</keyword>
<keyword evidence="4" id="KW-1185">Reference proteome</keyword>
<keyword evidence="1" id="KW-0472">Membrane</keyword>
<dbReference type="eggNOG" id="ENOG50315AF">
    <property type="taxonomic scope" value="Bacteria"/>
</dbReference>
<feature type="domain" description="YcxB-like C-terminal" evidence="2">
    <location>
        <begin position="126"/>
        <end position="181"/>
    </location>
</feature>
<sequence length="197" mass="22385">MPETEVPLRPDHSTGIELSYRDHISASGYISPQQLKKFIKTRRSNGLGPTTIYYAGVAAPVISASTLNLFETFFSQYNISDYTVMMLSMFFSASAGLSWFLIFNRLAERQKSARDNEITQAQSFKIDASGILLNRKNIESKIEWPAIVDIRTTKHYIAFIVEGANDFFIPVDWFKDRDQMKEATNKIAALRPPPFNT</sequence>
<evidence type="ECO:0000256" key="1">
    <source>
        <dbReference type="SAM" id="Phobius"/>
    </source>
</evidence>
<name>C6XRX2_HIRBI</name>
<dbReference type="OrthoDB" id="7629173at2"/>
<gene>
    <name evidence="3" type="ordered locus">Hbal_3064</name>
</gene>
<evidence type="ECO:0000313" key="4">
    <source>
        <dbReference type="Proteomes" id="UP000002745"/>
    </source>
</evidence>
<keyword evidence="1" id="KW-1133">Transmembrane helix</keyword>
<dbReference type="EMBL" id="CP001678">
    <property type="protein sequence ID" value="ACT60732.1"/>
    <property type="molecule type" value="Genomic_DNA"/>
</dbReference>
<dbReference type="Pfam" id="PF14317">
    <property type="entry name" value="YcxB"/>
    <property type="match status" value="1"/>
</dbReference>
<protein>
    <recommendedName>
        <fullName evidence="2">YcxB-like C-terminal domain-containing protein</fullName>
    </recommendedName>
</protein>
<dbReference type="KEGG" id="hba:Hbal_3064"/>
<accession>C6XRX2</accession>
<dbReference type="InterPro" id="IPR025588">
    <property type="entry name" value="YcxB-like_C"/>
</dbReference>
<dbReference type="Proteomes" id="UP000002745">
    <property type="component" value="Chromosome"/>
</dbReference>
<evidence type="ECO:0000259" key="2">
    <source>
        <dbReference type="Pfam" id="PF14317"/>
    </source>
</evidence>
<proteinExistence type="predicted"/>
<feature type="transmembrane region" description="Helical" evidence="1">
    <location>
        <begin position="82"/>
        <end position="102"/>
    </location>
</feature>
<dbReference type="HOGENOM" id="CLU_1382471_0_0_5"/>
<organism evidence="3 4">
    <name type="scientific">Hirschia baltica (strain ATCC 49814 / DSM 5838 / IFAM 1418)</name>
    <dbReference type="NCBI Taxonomy" id="582402"/>
    <lineage>
        <taxon>Bacteria</taxon>
        <taxon>Pseudomonadati</taxon>
        <taxon>Pseudomonadota</taxon>
        <taxon>Alphaproteobacteria</taxon>
        <taxon>Hyphomonadales</taxon>
        <taxon>Hyphomonadaceae</taxon>
        <taxon>Hirschia</taxon>
    </lineage>
</organism>
<dbReference type="AlphaFoldDB" id="C6XRX2"/>
<reference evidence="4" key="1">
    <citation type="journal article" date="2011" name="J. Bacteriol.">
        <title>Genome sequences of eight morphologically diverse alphaproteobacteria.</title>
        <authorList>
            <consortium name="US DOE Joint Genome Institute"/>
            <person name="Brown P.J."/>
            <person name="Kysela D.T."/>
            <person name="Buechlein A."/>
            <person name="Hemmerich C."/>
            <person name="Brun Y.V."/>
        </authorList>
    </citation>
    <scope>NUCLEOTIDE SEQUENCE [LARGE SCALE GENOMIC DNA]</scope>
    <source>
        <strain evidence="4">ATCC 49814 / DSM 5838 / IFAM 1418</strain>
    </source>
</reference>